<proteinExistence type="predicted"/>
<name>A0A6C0DG19_9ZZZZ</name>
<organism evidence="2">
    <name type="scientific">viral metagenome</name>
    <dbReference type="NCBI Taxonomy" id="1070528"/>
    <lineage>
        <taxon>unclassified sequences</taxon>
        <taxon>metagenomes</taxon>
        <taxon>organismal metagenomes</taxon>
    </lineage>
</organism>
<reference evidence="2" key="1">
    <citation type="journal article" date="2020" name="Nature">
        <title>Giant virus diversity and host interactions through global metagenomics.</title>
        <authorList>
            <person name="Schulz F."/>
            <person name="Roux S."/>
            <person name="Paez-Espino D."/>
            <person name="Jungbluth S."/>
            <person name="Walsh D.A."/>
            <person name="Denef V.J."/>
            <person name="McMahon K.D."/>
            <person name="Konstantinidis K.T."/>
            <person name="Eloe-Fadrosh E.A."/>
            <person name="Kyrpides N.C."/>
            <person name="Woyke T."/>
        </authorList>
    </citation>
    <scope>NUCLEOTIDE SEQUENCE</scope>
    <source>
        <strain evidence="2">GVMAG-M-3300023174-144</strain>
    </source>
</reference>
<feature type="transmembrane region" description="Helical" evidence="1">
    <location>
        <begin position="57"/>
        <end position="79"/>
    </location>
</feature>
<dbReference type="AlphaFoldDB" id="A0A6C0DG19"/>
<protein>
    <submittedName>
        <fullName evidence="2">Uncharacterized protein</fullName>
    </submittedName>
</protein>
<keyword evidence="1" id="KW-0812">Transmembrane</keyword>
<evidence type="ECO:0000313" key="2">
    <source>
        <dbReference type="EMBL" id="QHT14899.1"/>
    </source>
</evidence>
<sequence>MKTPKNNRFFKYLYYIALFILAYFLSRFILDKYNESRKFEKFTGGLPMISTNNGGNIAVWISLIVVGFGVLSFLFYIIFKNVKEKRSIDKAATNLYKELSKTWSD</sequence>
<feature type="transmembrane region" description="Helical" evidence="1">
    <location>
        <begin position="12"/>
        <end position="30"/>
    </location>
</feature>
<keyword evidence="1" id="KW-1133">Transmembrane helix</keyword>
<accession>A0A6C0DG19</accession>
<keyword evidence="1" id="KW-0472">Membrane</keyword>
<dbReference type="EMBL" id="MN739598">
    <property type="protein sequence ID" value="QHT14899.1"/>
    <property type="molecule type" value="Genomic_DNA"/>
</dbReference>
<evidence type="ECO:0000256" key="1">
    <source>
        <dbReference type="SAM" id="Phobius"/>
    </source>
</evidence>